<accession>A0ABY6KC22</accession>
<evidence type="ECO:0000313" key="2">
    <source>
        <dbReference type="EMBL" id="UYV66401.1"/>
    </source>
</evidence>
<evidence type="ECO:0000313" key="3">
    <source>
        <dbReference type="Proteomes" id="UP001235939"/>
    </source>
</evidence>
<sequence length="158" mass="18000">MSSDIANFHDILPVASKSVGDSEAVRISKQRVQNILHEELGIRNLCARWVPHLLNEDPKKICKRHSQKSSEPFKIQPIWCDDLSPWMRHGSTTTRQKPNSSQSSGWKPTHPIFVVNKGIAEGMNGRKSRTNEEGKEFVDNFGRKPFGIVTRLTIERKL</sequence>
<dbReference type="Proteomes" id="UP001235939">
    <property type="component" value="Chromosome 04"/>
</dbReference>
<keyword evidence="3" id="KW-1185">Reference proteome</keyword>
<protein>
    <submittedName>
        <fullName evidence="2">Uncharacterized protein</fullName>
    </submittedName>
</protein>
<evidence type="ECO:0000256" key="1">
    <source>
        <dbReference type="SAM" id="MobiDB-lite"/>
    </source>
</evidence>
<dbReference type="EMBL" id="CP092866">
    <property type="protein sequence ID" value="UYV66401.1"/>
    <property type="molecule type" value="Genomic_DNA"/>
</dbReference>
<reference evidence="2 3" key="1">
    <citation type="submission" date="2022-01" db="EMBL/GenBank/DDBJ databases">
        <title>A chromosomal length assembly of Cordylochernes scorpioides.</title>
        <authorList>
            <person name="Zeh D."/>
            <person name="Zeh J."/>
        </authorList>
    </citation>
    <scope>NUCLEOTIDE SEQUENCE [LARGE SCALE GENOMIC DNA]</scope>
    <source>
        <strain evidence="2">IN4F17</strain>
        <tissue evidence="2">Whole Body</tissue>
    </source>
</reference>
<feature type="region of interest" description="Disordered" evidence="1">
    <location>
        <begin position="89"/>
        <end position="109"/>
    </location>
</feature>
<organism evidence="2 3">
    <name type="scientific">Cordylochernes scorpioides</name>
    <dbReference type="NCBI Taxonomy" id="51811"/>
    <lineage>
        <taxon>Eukaryota</taxon>
        <taxon>Metazoa</taxon>
        <taxon>Ecdysozoa</taxon>
        <taxon>Arthropoda</taxon>
        <taxon>Chelicerata</taxon>
        <taxon>Arachnida</taxon>
        <taxon>Pseudoscorpiones</taxon>
        <taxon>Cheliferoidea</taxon>
        <taxon>Chernetidae</taxon>
        <taxon>Cordylochernes</taxon>
    </lineage>
</organism>
<name>A0ABY6KC22_9ARAC</name>
<feature type="compositionally biased region" description="Polar residues" evidence="1">
    <location>
        <begin position="90"/>
        <end position="106"/>
    </location>
</feature>
<proteinExistence type="predicted"/>
<gene>
    <name evidence="2" type="ORF">LAZ67_4001548</name>
</gene>